<proteinExistence type="predicted"/>
<sequence>MQSYSVVNYNEKVMDGFYDVCGITSNSIIQGNMPFLADLQTTSISDYFNYEVIMINHFVDTELQELEKRVYIIIGGPVSDADEMSSRWKRSSKELENALNSIILPLGCLDVGLSRHRALLFKVIADRINLPCMLFKGSYYTGTNDGAVNLIKIDDGSEYIIDLMGAPAP</sequence>
<dbReference type="PANTHER" id="PTHR46618:SF1">
    <property type="entry name" value="ARMADILLO REPEAT-CONTAINING PROTEIN 3"/>
    <property type="match status" value="1"/>
</dbReference>
<reference evidence="3 4" key="1">
    <citation type="submission" date="2020-10" db="EMBL/GenBank/DDBJ databases">
        <title>Plant Genome Project.</title>
        <authorList>
            <person name="Zhang R.-G."/>
        </authorList>
    </citation>
    <scope>NUCLEOTIDE SEQUENCE [LARGE SCALE GENOMIC DNA]</scope>
    <source>
        <strain evidence="3">FAFU-HL-1</strain>
        <tissue evidence="3">Leaf</tissue>
    </source>
</reference>
<evidence type="ECO:0000313" key="4">
    <source>
        <dbReference type="Proteomes" id="UP000657918"/>
    </source>
</evidence>
<dbReference type="InterPro" id="IPR055164">
    <property type="entry name" value="EDR1/CTR1/ARMC3-like_pept-like"/>
</dbReference>
<accession>A0A835MKN2</accession>
<dbReference type="InterPro" id="IPR052441">
    <property type="entry name" value="Armadillo-Ser/Thr_Kinase"/>
</dbReference>
<comment type="caution">
    <text evidence="3">The sequence shown here is derived from an EMBL/GenBank/DDBJ whole genome shotgun (WGS) entry which is preliminary data.</text>
</comment>
<keyword evidence="4" id="KW-1185">Reference proteome</keyword>
<organism evidence="3 4">
    <name type="scientific">Salix dunnii</name>
    <dbReference type="NCBI Taxonomy" id="1413687"/>
    <lineage>
        <taxon>Eukaryota</taxon>
        <taxon>Viridiplantae</taxon>
        <taxon>Streptophyta</taxon>
        <taxon>Embryophyta</taxon>
        <taxon>Tracheophyta</taxon>
        <taxon>Spermatophyta</taxon>
        <taxon>Magnoliopsida</taxon>
        <taxon>eudicotyledons</taxon>
        <taxon>Gunneridae</taxon>
        <taxon>Pentapetalae</taxon>
        <taxon>rosids</taxon>
        <taxon>fabids</taxon>
        <taxon>Malpighiales</taxon>
        <taxon>Salicaceae</taxon>
        <taxon>Saliceae</taxon>
        <taxon>Salix</taxon>
    </lineage>
</organism>
<dbReference type="Pfam" id="PF14381">
    <property type="entry name" value="EDR1_CTR1_ARMC3_pept"/>
    <property type="match status" value="1"/>
</dbReference>
<dbReference type="PANTHER" id="PTHR46618">
    <property type="entry name" value="ARMADILLO REPEAT-CONTAINING PROTEIN 3"/>
    <property type="match status" value="1"/>
</dbReference>
<evidence type="ECO:0000313" key="3">
    <source>
        <dbReference type="EMBL" id="KAF9670072.1"/>
    </source>
</evidence>
<evidence type="ECO:0000259" key="2">
    <source>
        <dbReference type="Pfam" id="PF14381"/>
    </source>
</evidence>
<keyword evidence="1" id="KW-0677">Repeat</keyword>
<dbReference type="OrthoDB" id="7537227at2759"/>
<protein>
    <recommendedName>
        <fullName evidence="2">EDR1/CTR1/ARMC3-like peptidase-like domain-containing protein</fullName>
    </recommendedName>
</protein>
<dbReference type="Proteomes" id="UP000657918">
    <property type="component" value="Unassembled WGS sequence"/>
</dbReference>
<dbReference type="AlphaFoldDB" id="A0A835MKN2"/>
<name>A0A835MKN2_9ROSI</name>
<gene>
    <name evidence="3" type="ORF">SADUNF_Sadunf13G0030500</name>
</gene>
<feature type="domain" description="EDR1/CTR1/ARMC3-like peptidase-like" evidence="2">
    <location>
        <begin position="72"/>
        <end position="167"/>
    </location>
</feature>
<evidence type="ECO:0000256" key="1">
    <source>
        <dbReference type="ARBA" id="ARBA00022737"/>
    </source>
</evidence>
<dbReference type="EMBL" id="JADGMS010000013">
    <property type="protein sequence ID" value="KAF9670072.1"/>
    <property type="molecule type" value="Genomic_DNA"/>
</dbReference>